<dbReference type="Proteomes" id="UP000078358">
    <property type="component" value="Unassembled WGS sequence"/>
</dbReference>
<sequence>MTSPKISFIIPIYNTAIYLSECIESILTQRVELEIILVDDGSTDDSLTICLNYVKKYSFITLVHSQNKGQSAARNKAINLAQGKYIYFIDSDDYITGDHFPEIIRVADQYGVDMIRLQAEKVAQLTGKRLAIPTLKANNNVNQGYLLSGKETLSLMVQQTWIPAICWTLIRREFLLKHQLNFIEGIKAEDQLFYLQLLTIDPNATLIELPFWVYCYRIRPNSITTTINPAYFYDHFRMIELINQYFEQHNLLSDESIYHDGKHIVLNLCRTAFNMLNKFPPEVRHECENYLTQNWQNLTNIWNCFK</sequence>
<comment type="caution">
    <text evidence="4">The sequence shown here is derived from an EMBL/GenBank/DDBJ whole genome shotgun (WGS) entry which is preliminary data.</text>
</comment>
<keyword evidence="2" id="KW-0808">Transferase</keyword>
<dbReference type="Gene3D" id="3.90.550.10">
    <property type="entry name" value="Spore Coat Polysaccharide Biosynthesis Protein SpsA, Chain A"/>
    <property type="match status" value="1"/>
</dbReference>
<evidence type="ECO:0000313" key="5">
    <source>
        <dbReference type="Proteomes" id="UP000078358"/>
    </source>
</evidence>
<dbReference type="RefSeq" id="WP_064318958.1">
    <property type="nucleotide sequence ID" value="NZ_JACI01000002.1"/>
</dbReference>
<keyword evidence="1" id="KW-0328">Glycosyltransferase</keyword>
<dbReference type="PANTHER" id="PTHR22916:SF51">
    <property type="entry name" value="GLYCOSYLTRANSFERASE EPSH-RELATED"/>
    <property type="match status" value="1"/>
</dbReference>
<evidence type="ECO:0000256" key="1">
    <source>
        <dbReference type="ARBA" id="ARBA00022676"/>
    </source>
</evidence>
<proteinExistence type="predicted"/>
<evidence type="ECO:0000259" key="3">
    <source>
        <dbReference type="Pfam" id="PF00535"/>
    </source>
</evidence>
<dbReference type="SUPFAM" id="SSF53448">
    <property type="entry name" value="Nucleotide-diphospho-sugar transferases"/>
    <property type="match status" value="1"/>
</dbReference>
<name>A0A179CYH6_BIBTR</name>
<protein>
    <recommendedName>
        <fullName evidence="3">Glycosyltransferase 2-like domain-containing protein</fullName>
    </recommendedName>
</protein>
<accession>A0A179CYH6</accession>
<dbReference type="GO" id="GO:0016758">
    <property type="term" value="F:hexosyltransferase activity"/>
    <property type="evidence" value="ECO:0007669"/>
    <property type="project" value="UniProtKB-ARBA"/>
</dbReference>
<dbReference type="PATRIC" id="fig|1261658.3.peg.2047"/>
<dbReference type="PANTHER" id="PTHR22916">
    <property type="entry name" value="GLYCOSYLTRANSFERASE"/>
    <property type="match status" value="1"/>
</dbReference>
<evidence type="ECO:0000256" key="2">
    <source>
        <dbReference type="ARBA" id="ARBA00022679"/>
    </source>
</evidence>
<organism evidence="4 5">
    <name type="scientific">Bibersteinia trehalosi Y31</name>
    <dbReference type="NCBI Taxonomy" id="1261658"/>
    <lineage>
        <taxon>Bacteria</taxon>
        <taxon>Pseudomonadati</taxon>
        <taxon>Pseudomonadota</taxon>
        <taxon>Gammaproteobacteria</taxon>
        <taxon>Pasteurellales</taxon>
        <taxon>Pasteurellaceae</taxon>
        <taxon>Bibersteinia</taxon>
    </lineage>
</organism>
<dbReference type="EMBL" id="JACI01000002">
    <property type="protein sequence ID" value="OAQ14973.1"/>
    <property type="molecule type" value="Genomic_DNA"/>
</dbReference>
<feature type="domain" description="Glycosyltransferase 2-like" evidence="3">
    <location>
        <begin position="7"/>
        <end position="118"/>
    </location>
</feature>
<dbReference type="InterPro" id="IPR029044">
    <property type="entry name" value="Nucleotide-diphossugar_trans"/>
</dbReference>
<dbReference type="AlphaFoldDB" id="A0A179CYH6"/>
<dbReference type="CDD" id="cd00761">
    <property type="entry name" value="Glyco_tranf_GTA_type"/>
    <property type="match status" value="1"/>
</dbReference>
<evidence type="ECO:0000313" key="4">
    <source>
        <dbReference type="EMBL" id="OAQ14973.1"/>
    </source>
</evidence>
<reference evidence="4 5" key="1">
    <citation type="submission" date="2014-01" db="EMBL/GenBank/DDBJ databases">
        <authorList>
            <person name="Zuccon D."/>
        </authorList>
    </citation>
    <scope>NUCLEOTIDE SEQUENCE [LARGE SCALE GENOMIC DNA]</scope>
    <source>
        <strain evidence="4 5">Y31</strain>
    </source>
</reference>
<gene>
    <name evidence="4" type="ORF">F480_10230</name>
</gene>
<dbReference type="Pfam" id="PF00535">
    <property type="entry name" value="Glycos_transf_2"/>
    <property type="match status" value="1"/>
</dbReference>
<dbReference type="InterPro" id="IPR001173">
    <property type="entry name" value="Glyco_trans_2-like"/>
</dbReference>